<evidence type="ECO:0000313" key="2">
    <source>
        <dbReference type="Proteomes" id="UP000321080"/>
    </source>
</evidence>
<proteinExistence type="predicted"/>
<dbReference type="Proteomes" id="UP000321080">
    <property type="component" value="Unassembled WGS sequence"/>
</dbReference>
<gene>
    <name evidence="1" type="ORF">FUA22_14100</name>
</gene>
<dbReference type="Pfam" id="PF06037">
    <property type="entry name" value="DUF922"/>
    <property type="match status" value="1"/>
</dbReference>
<protein>
    <submittedName>
        <fullName evidence="1">DUF922 domain-containing protein</fullName>
    </submittedName>
</protein>
<dbReference type="OrthoDB" id="5431540at2"/>
<name>A0A5C7GF77_9FLAO</name>
<accession>A0A5C7GF77</accession>
<evidence type="ECO:0000313" key="1">
    <source>
        <dbReference type="EMBL" id="TXG35634.1"/>
    </source>
</evidence>
<dbReference type="RefSeq" id="WP_147769243.1">
    <property type="nucleotide sequence ID" value="NZ_VRKQ01000016.1"/>
</dbReference>
<reference evidence="1 2" key="1">
    <citation type="submission" date="2019-08" db="EMBL/GenBank/DDBJ databases">
        <title>Seonamhaeicola sediminis sp. nov., isolated from marine sediment.</title>
        <authorList>
            <person name="Cao W.R."/>
        </authorList>
    </citation>
    <scope>NUCLEOTIDE SEQUENCE [LARGE SCALE GENOMIC DNA]</scope>
    <source>
        <strain evidence="1 2">1505</strain>
    </source>
</reference>
<dbReference type="InterPro" id="IPR010321">
    <property type="entry name" value="DUF922"/>
</dbReference>
<organism evidence="1 2">
    <name type="scientific">Seonamhaeicola maritimus</name>
    <dbReference type="NCBI Taxonomy" id="2591822"/>
    <lineage>
        <taxon>Bacteria</taxon>
        <taxon>Pseudomonadati</taxon>
        <taxon>Bacteroidota</taxon>
        <taxon>Flavobacteriia</taxon>
        <taxon>Flavobacteriales</taxon>
        <taxon>Flavobacteriaceae</taxon>
    </lineage>
</organism>
<comment type="caution">
    <text evidence="1">The sequence shown here is derived from an EMBL/GenBank/DDBJ whole genome shotgun (WGS) entry which is preliminary data.</text>
</comment>
<dbReference type="EMBL" id="VRKQ01000016">
    <property type="protein sequence ID" value="TXG35634.1"/>
    <property type="molecule type" value="Genomic_DNA"/>
</dbReference>
<dbReference type="AlphaFoldDB" id="A0A5C7GF77"/>
<keyword evidence="2" id="KW-1185">Reference proteome</keyword>
<sequence>MIRLVFLLCCFLCVKNDEPVIAWNDTYKLTWSDFKGEPDIYSSAVATTASGITFGFSIKQTNGRAVSFKTNVNAHFYPKKSWYKPDRANIHVLNHEQLHFNITELFARKFRYRISKIVISKSLKEELQNLHKTINKELAMMQDKYDDETNHSRSIEFQSKWEGYIKLELKKYSKYKSN</sequence>